<evidence type="ECO:0000256" key="2">
    <source>
        <dbReference type="ARBA" id="ARBA00022771"/>
    </source>
</evidence>
<evidence type="ECO:0000313" key="4">
    <source>
        <dbReference type="EMBL" id="OJJ29605.1"/>
    </source>
</evidence>
<dbReference type="PROSITE" id="PS00518">
    <property type="entry name" value="ZF_RING_1"/>
    <property type="match status" value="1"/>
</dbReference>
<keyword evidence="1" id="KW-0479">Metal-binding</keyword>
<dbReference type="GeneID" id="63749284"/>
<organism evidence="4 5">
    <name type="scientific">Aspergillus wentii DTO 134E9</name>
    <dbReference type="NCBI Taxonomy" id="1073089"/>
    <lineage>
        <taxon>Eukaryota</taxon>
        <taxon>Fungi</taxon>
        <taxon>Dikarya</taxon>
        <taxon>Ascomycota</taxon>
        <taxon>Pezizomycotina</taxon>
        <taxon>Eurotiomycetes</taxon>
        <taxon>Eurotiomycetidae</taxon>
        <taxon>Eurotiales</taxon>
        <taxon>Aspergillaceae</taxon>
        <taxon>Aspergillus</taxon>
        <taxon>Aspergillus subgen. Cremei</taxon>
    </lineage>
</organism>
<sequence>MPYQRGSGPSLCSQENRRRPRFYQIYELLERELATLWQNNIHLHNRCQELQFRVTLLQNRLDHATAEWSLRYHNAARDRTNTICQGCHVHVADVRLSLCFHLLCRGCYSNQGPEAGLREPPGPSAFWTCKACCTSASA</sequence>
<protein>
    <recommendedName>
        <fullName evidence="6">RING-type domain-containing protein</fullName>
    </recommendedName>
</protein>
<dbReference type="EMBL" id="KV878220">
    <property type="protein sequence ID" value="OJJ29605.1"/>
    <property type="molecule type" value="Genomic_DNA"/>
</dbReference>
<keyword evidence="3" id="KW-0862">Zinc</keyword>
<name>A0A1L9R3V7_ASPWE</name>
<dbReference type="AlphaFoldDB" id="A0A1L9R3V7"/>
<reference evidence="5" key="1">
    <citation type="journal article" date="2017" name="Genome Biol.">
        <title>Comparative genomics reveals high biological diversity and specific adaptations in the industrially and medically important fungal genus Aspergillus.</title>
        <authorList>
            <person name="de Vries R.P."/>
            <person name="Riley R."/>
            <person name="Wiebenga A."/>
            <person name="Aguilar-Osorio G."/>
            <person name="Amillis S."/>
            <person name="Uchima C.A."/>
            <person name="Anderluh G."/>
            <person name="Asadollahi M."/>
            <person name="Askin M."/>
            <person name="Barry K."/>
            <person name="Battaglia E."/>
            <person name="Bayram O."/>
            <person name="Benocci T."/>
            <person name="Braus-Stromeyer S.A."/>
            <person name="Caldana C."/>
            <person name="Canovas D."/>
            <person name="Cerqueira G.C."/>
            <person name="Chen F."/>
            <person name="Chen W."/>
            <person name="Choi C."/>
            <person name="Clum A."/>
            <person name="Dos Santos R.A."/>
            <person name="Damasio A.R."/>
            <person name="Diallinas G."/>
            <person name="Emri T."/>
            <person name="Fekete E."/>
            <person name="Flipphi M."/>
            <person name="Freyberg S."/>
            <person name="Gallo A."/>
            <person name="Gournas C."/>
            <person name="Habgood R."/>
            <person name="Hainaut M."/>
            <person name="Harispe M.L."/>
            <person name="Henrissat B."/>
            <person name="Hilden K.S."/>
            <person name="Hope R."/>
            <person name="Hossain A."/>
            <person name="Karabika E."/>
            <person name="Karaffa L."/>
            <person name="Karanyi Z."/>
            <person name="Krasevec N."/>
            <person name="Kuo A."/>
            <person name="Kusch H."/>
            <person name="LaButti K."/>
            <person name="Lagendijk E.L."/>
            <person name="Lapidus A."/>
            <person name="Levasseur A."/>
            <person name="Lindquist E."/>
            <person name="Lipzen A."/>
            <person name="Logrieco A.F."/>
            <person name="MacCabe A."/>
            <person name="Maekelae M.R."/>
            <person name="Malavazi I."/>
            <person name="Melin P."/>
            <person name="Meyer V."/>
            <person name="Mielnichuk N."/>
            <person name="Miskei M."/>
            <person name="Molnar A.P."/>
            <person name="Mule G."/>
            <person name="Ngan C.Y."/>
            <person name="Orejas M."/>
            <person name="Orosz E."/>
            <person name="Ouedraogo J.P."/>
            <person name="Overkamp K.M."/>
            <person name="Park H.-S."/>
            <person name="Perrone G."/>
            <person name="Piumi F."/>
            <person name="Punt P.J."/>
            <person name="Ram A.F."/>
            <person name="Ramon A."/>
            <person name="Rauscher S."/>
            <person name="Record E."/>
            <person name="Riano-Pachon D.M."/>
            <person name="Robert V."/>
            <person name="Roehrig J."/>
            <person name="Ruller R."/>
            <person name="Salamov A."/>
            <person name="Salih N.S."/>
            <person name="Samson R.A."/>
            <person name="Sandor E."/>
            <person name="Sanguinetti M."/>
            <person name="Schuetze T."/>
            <person name="Sepcic K."/>
            <person name="Shelest E."/>
            <person name="Sherlock G."/>
            <person name="Sophianopoulou V."/>
            <person name="Squina F.M."/>
            <person name="Sun H."/>
            <person name="Susca A."/>
            <person name="Todd R.B."/>
            <person name="Tsang A."/>
            <person name="Unkles S.E."/>
            <person name="van de Wiele N."/>
            <person name="van Rossen-Uffink D."/>
            <person name="Oliveira J.V."/>
            <person name="Vesth T.C."/>
            <person name="Visser J."/>
            <person name="Yu J.-H."/>
            <person name="Zhou M."/>
            <person name="Andersen M.R."/>
            <person name="Archer D.B."/>
            <person name="Baker S.E."/>
            <person name="Benoit I."/>
            <person name="Brakhage A.A."/>
            <person name="Braus G.H."/>
            <person name="Fischer R."/>
            <person name="Frisvad J.C."/>
            <person name="Goldman G.H."/>
            <person name="Houbraken J."/>
            <person name="Oakley B."/>
            <person name="Pocsi I."/>
            <person name="Scazzocchio C."/>
            <person name="Seiboth B."/>
            <person name="vanKuyk P.A."/>
            <person name="Wortman J."/>
            <person name="Dyer P.S."/>
            <person name="Grigoriev I.V."/>
        </authorList>
    </citation>
    <scope>NUCLEOTIDE SEQUENCE [LARGE SCALE GENOMIC DNA]</scope>
    <source>
        <strain evidence="5">DTO 134E9</strain>
    </source>
</reference>
<keyword evidence="5" id="KW-1185">Reference proteome</keyword>
<dbReference type="Proteomes" id="UP000184383">
    <property type="component" value="Unassembled WGS sequence"/>
</dbReference>
<evidence type="ECO:0000313" key="5">
    <source>
        <dbReference type="Proteomes" id="UP000184383"/>
    </source>
</evidence>
<evidence type="ECO:0008006" key="6">
    <source>
        <dbReference type="Google" id="ProtNLM"/>
    </source>
</evidence>
<evidence type="ECO:0000256" key="3">
    <source>
        <dbReference type="ARBA" id="ARBA00022833"/>
    </source>
</evidence>
<dbReference type="GO" id="GO:0008270">
    <property type="term" value="F:zinc ion binding"/>
    <property type="evidence" value="ECO:0007669"/>
    <property type="project" value="UniProtKB-KW"/>
</dbReference>
<dbReference type="VEuPathDB" id="FungiDB:ASPWEDRAFT_306076"/>
<proteinExistence type="predicted"/>
<dbReference type="InterPro" id="IPR017907">
    <property type="entry name" value="Znf_RING_CS"/>
</dbReference>
<keyword evidence="2" id="KW-0863">Zinc-finger</keyword>
<dbReference type="RefSeq" id="XP_040683282.1">
    <property type="nucleotide sequence ID" value="XM_040833436.1"/>
</dbReference>
<accession>A0A1L9R3V7</accession>
<evidence type="ECO:0000256" key="1">
    <source>
        <dbReference type="ARBA" id="ARBA00022723"/>
    </source>
</evidence>
<gene>
    <name evidence="4" type="ORF">ASPWEDRAFT_306076</name>
</gene>